<keyword evidence="7" id="KW-0963">Cytoplasm</keyword>
<evidence type="ECO:0000256" key="1">
    <source>
        <dbReference type="ARBA" id="ARBA00005898"/>
    </source>
</evidence>
<dbReference type="Gene3D" id="3.40.1190.10">
    <property type="entry name" value="Mur-like, catalytic domain"/>
    <property type="match status" value="1"/>
</dbReference>
<evidence type="ECO:0000256" key="8">
    <source>
        <dbReference type="RuleBase" id="RU004135"/>
    </source>
</evidence>
<evidence type="ECO:0000313" key="13">
    <source>
        <dbReference type="Proteomes" id="UP001356704"/>
    </source>
</evidence>
<keyword evidence="13" id="KW-1185">Reference proteome</keyword>
<evidence type="ECO:0000256" key="2">
    <source>
        <dbReference type="ARBA" id="ARBA00022618"/>
    </source>
</evidence>
<dbReference type="Pfam" id="PF08245">
    <property type="entry name" value="Mur_ligase_M"/>
    <property type="match status" value="1"/>
</dbReference>
<dbReference type="SUPFAM" id="SSF53244">
    <property type="entry name" value="MurD-like peptide ligases, peptide-binding domain"/>
    <property type="match status" value="1"/>
</dbReference>
<dbReference type="HAMAP" id="MF_00208">
    <property type="entry name" value="MurE"/>
    <property type="match status" value="1"/>
</dbReference>
<feature type="binding site" evidence="7">
    <location>
        <begin position="154"/>
        <end position="155"/>
    </location>
    <ligand>
        <name>UDP-N-acetyl-alpha-D-muramoyl-L-alanyl-D-glutamate</name>
        <dbReference type="ChEBI" id="CHEBI:83900"/>
    </ligand>
</feature>
<keyword evidence="7 12" id="KW-0436">Ligase</keyword>
<dbReference type="NCBIfam" id="TIGR01085">
    <property type="entry name" value="murE"/>
    <property type="match status" value="1"/>
</dbReference>
<feature type="binding site" evidence="7">
    <location>
        <position position="456"/>
    </location>
    <ligand>
        <name>meso-2,6-diaminopimelate</name>
        <dbReference type="ChEBI" id="CHEBI:57791"/>
    </ligand>
</feature>
<feature type="domain" description="Mur ligase N-terminal catalytic" evidence="9">
    <location>
        <begin position="24"/>
        <end position="97"/>
    </location>
</feature>
<dbReference type="InterPro" id="IPR000713">
    <property type="entry name" value="Mur_ligase_N"/>
</dbReference>
<feature type="domain" description="Mur ligase C-terminal" evidence="10">
    <location>
        <begin position="328"/>
        <end position="458"/>
    </location>
</feature>
<dbReference type="EMBL" id="JAZHOU010000001">
    <property type="protein sequence ID" value="MEF3077600.1"/>
    <property type="molecule type" value="Genomic_DNA"/>
</dbReference>
<feature type="binding site" evidence="7">
    <location>
        <begin position="403"/>
        <end position="406"/>
    </location>
    <ligand>
        <name>meso-2,6-diaminopimelate</name>
        <dbReference type="ChEBI" id="CHEBI:57791"/>
    </ligand>
</feature>
<organism evidence="12 13">
    <name type="scientific">Winogradskyella poriferorum</name>
    <dbReference type="NCBI Taxonomy" id="307627"/>
    <lineage>
        <taxon>Bacteria</taxon>
        <taxon>Pseudomonadati</taxon>
        <taxon>Bacteroidota</taxon>
        <taxon>Flavobacteriia</taxon>
        <taxon>Flavobacteriales</taxon>
        <taxon>Flavobacteriaceae</taxon>
        <taxon>Winogradskyella</taxon>
    </lineage>
</organism>
<name>A0ABU7W1T5_9FLAO</name>
<keyword evidence="5 7" id="KW-0131">Cell cycle</keyword>
<dbReference type="InterPro" id="IPR035911">
    <property type="entry name" value="MurE/MurF_N"/>
</dbReference>
<keyword evidence="4 7" id="KW-0573">Peptidoglycan synthesis</keyword>
<dbReference type="InterPro" id="IPR036565">
    <property type="entry name" value="Mur-like_cat_sf"/>
</dbReference>
<sequence length="487" mass="54734">MKILKDILYKVTINAVVGSTSTTVNKIEFDSRKVETDDVFIAIRGTLADGHNYIEKAIKDGATSIVCEVLPETLQDGITYVEVENSNQALAFMAANYFEHPSENLKLVGVTGTNGKTTVTSLLYQLFKKAGYKVGLLSTVKIMVDNTEYKATHTTPDSLTINKYLKLMNDEGVEFCFMEASSHGIHQSRTEGLKFAGGIFTNLSHDHLDYHESFAEYRDVKKAFFDHLPKDAFALSNMDDKNGLVMLQNTEAKKYTYALKNYSDYRAQILENEFSGLLLKVNDSELWTKLIGSFNAYNILAIYGAAELLGLEKDEILRLISELDNVSGRFQYFISEEKITAIVDYAHTPDALKNVLETINSIRTKNEELITVVGCGGDRDKTKRPKMAHIASALSTKVIFTSDNPRSEVPETIIEDMEKGVEPQNFKKTLSITDRKQAIKTACQMAEAKDIILIAGKGHETYQEIKGERFDFDDYKTVQEFLKQLQK</sequence>
<comment type="caution">
    <text evidence="7">Lacks conserved residue(s) required for the propagation of feature annotation.</text>
</comment>
<comment type="catalytic activity">
    <reaction evidence="7">
        <text>UDP-N-acetyl-alpha-D-muramoyl-L-alanyl-D-glutamate + meso-2,6-diaminopimelate + ATP = UDP-N-acetyl-alpha-D-muramoyl-L-alanyl-gamma-D-glutamyl-meso-2,6-diaminopimelate + ADP + phosphate + H(+)</text>
        <dbReference type="Rhea" id="RHEA:23676"/>
        <dbReference type="ChEBI" id="CHEBI:15378"/>
        <dbReference type="ChEBI" id="CHEBI:30616"/>
        <dbReference type="ChEBI" id="CHEBI:43474"/>
        <dbReference type="ChEBI" id="CHEBI:57791"/>
        <dbReference type="ChEBI" id="CHEBI:83900"/>
        <dbReference type="ChEBI" id="CHEBI:83905"/>
        <dbReference type="ChEBI" id="CHEBI:456216"/>
        <dbReference type="EC" id="6.3.2.13"/>
    </reaction>
</comment>
<keyword evidence="7" id="KW-0547">Nucleotide-binding</keyword>
<feature type="binding site" evidence="7">
    <location>
        <position position="460"/>
    </location>
    <ligand>
        <name>meso-2,6-diaminopimelate</name>
        <dbReference type="ChEBI" id="CHEBI:57791"/>
    </ligand>
</feature>
<evidence type="ECO:0000256" key="6">
    <source>
        <dbReference type="ARBA" id="ARBA00023316"/>
    </source>
</evidence>
<evidence type="ECO:0000313" key="12">
    <source>
        <dbReference type="EMBL" id="MEF3077600.1"/>
    </source>
</evidence>
<evidence type="ECO:0000256" key="4">
    <source>
        <dbReference type="ARBA" id="ARBA00022984"/>
    </source>
</evidence>
<dbReference type="Pfam" id="PF01225">
    <property type="entry name" value="Mur_ligase"/>
    <property type="match status" value="1"/>
</dbReference>
<dbReference type="PANTHER" id="PTHR23135">
    <property type="entry name" value="MUR LIGASE FAMILY MEMBER"/>
    <property type="match status" value="1"/>
</dbReference>
<dbReference type="EC" id="6.3.2.13" evidence="7"/>
<feature type="binding site" evidence="7">
    <location>
        <position position="189"/>
    </location>
    <ligand>
        <name>UDP-N-acetyl-alpha-D-muramoyl-L-alanyl-D-glutamate</name>
        <dbReference type="ChEBI" id="CHEBI:83900"/>
    </ligand>
</feature>
<dbReference type="InterPro" id="IPR004101">
    <property type="entry name" value="Mur_ligase_C"/>
</dbReference>
<feature type="modified residue" description="N6-carboxylysine" evidence="7">
    <location>
        <position position="221"/>
    </location>
</feature>
<evidence type="ECO:0000256" key="3">
    <source>
        <dbReference type="ARBA" id="ARBA00022960"/>
    </source>
</evidence>
<comment type="PTM">
    <text evidence="7">Carboxylation is probably crucial for Mg(2+) binding and, consequently, for the gamma-phosphate positioning of ATP.</text>
</comment>
<accession>A0ABU7W1T5</accession>
<protein>
    <recommendedName>
        <fullName evidence="7">UDP-N-acetylmuramoyl-L-alanyl-D-glutamate--2,6-diaminopimelate ligase</fullName>
        <ecNumber evidence="7">6.3.2.13</ecNumber>
    </recommendedName>
    <alternativeName>
        <fullName evidence="7">Meso-A2pm-adding enzyme</fullName>
    </alternativeName>
    <alternativeName>
        <fullName evidence="7">Meso-diaminopimelate-adding enzyme</fullName>
    </alternativeName>
    <alternativeName>
        <fullName evidence="7">UDP-MurNAc-L-Ala-D-Glu:meso-diaminopimelate ligase</fullName>
    </alternativeName>
    <alternativeName>
        <fullName evidence="7">UDP-MurNAc-tripeptide synthetase</fullName>
    </alternativeName>
    <alternativeName>
        <fullName evidence="7">UDP-N-acetylmuramyl-tripeptide synthetase</fullName>
    </alternativeName>
</protein>
<gene>
    <name evidence="7" type="primary">murE</name>
    <name evidence="12" type="ORF">V1468_01175</name>
</gene>
<dbReference type="PANTHER" id="PTHR23135:SF4">
    <property type="entry name" value="UDP-N-ACETYLMURAMOYL-L-ALANYL-D-GLUTAMATE--2,6-DIAMINOPIMELATE LIGASE MURE HOMOLOG, CHLOROPLASTIC"/>
    <property type="match status" value="1"/>
</dbReference>
<feature type="binding site" evidence="7">
    <location>
        <position position="379"/>
    </location>
    <ligand>
        <name>meso-2,6-diaminopimelate</name>
        <dbReference type="ChEBI" id="CHEBI:57791"/>
    </ligand>
</feature>
<feature type="binding site" evidence="7">
    <location>
        <position position="31"/>
    </location>
    <ligand>
        <name>UDP-N-acetyl-alpha-D-muramoyl-L-alanyl-D-glutamate</name>
        <dbReference type="ChEBI" id="CHEBI:83900"/>
    </ligand>
</feature>
<evidence type="ECO:0000259" key="9">
    <source>
        <dbReference type="Pfam" id="PF01225"/>
    </source>
</evidence>
<comment type="function">
    <text evidence="7">Catalyzes the addition of meso-diaminopimelic acid to the nucleotide precursor UDP-N-acetylmuramoyl-L-alanyl-D-glutamate (UMAG) in the biosynthesis of bacterial cell-wall peptidoglycan.</text>
</comment>
<comment type="cofactor">
    <cofactor evidence="7">
        <name>Mg(2+)</name>
        <dbReference type="ChEBI" id="CHEBI:18420"/>
    </cofactor>
</comment>
<feature type="binding site" evidence="7">
    <location>
        <position position="181"/>
    </location>
    <ligand>
        <name>UDP-N-acetyl-alpha-D-muramoyl-L-alanyl-D-glutamate</name>
        <dbReference type="ChEBI" id="CHEBI:83900"/>
    </ligand>
</feature>
<feature type="domain" description="Mur ligase central" evidence="11">
    <location>
        <begin position="110"/>
        <end position="305"/>
    </location>
</feature>
<keyword evidence="3 7" id="KW-0133">Cell shape</keyword>
<feature type="short sequence motif" description="Meso-diaminopimelate recognition motif" evidence="7">
    <location>
        <begin position="403"/>
        <end position="406"/>
    </location>
</feature>
<dbReference type="Proteomes" id="UP001356704">
    <property type="component" value="Unassembled WGS sequence"/>
</dbReference>
<dbReference type="InterPro" id="IPR036615">
    <property type="entry name" value="Mur_ligase_C_dom_sf"/>
</dbReference>
<dbReference type="NCBIfam" id="NF001126">
    <property type="entry name" value="PRK00139.1-4"/>
    <property type="match status" value="1"/>
</dbReference>
<comment type="caution">
    <text evidence="12">The sequence shown here is derived from an EMBL/GenBank/DDBJ whole genome shotgun (WGS) entry which is preliminary data.</text>
</comment>
<keyword evidence="7" id="KW-0460">Magnesium</keyword>
<comment type="pathway">
    <text evidence="7 8">Cell wall biogenesis; peptidoglycan biosynthesis.</text>
</comment>
<feature type="binding site" evidence="7">
    <location>
        <begin position="112"/>
        <end position="118"/>
    </location>
    <ligand>
        <name>ATP</name>
        <dbReference type="ChEBI" id="CHEBI:30616"/>
    </ligand>
</feature>
<dbReference type="InterPro" id="IPR013221">
    <property type="entry name" value="Mur_ligase_cen"/>
</dbReference>
<dbReference type="SUPFAM" id="SSF63418">
    <property type="entry name" value="MurE/MurF N-terminal domain"/>
    <property type="match status" value="1"/>
</dbReference>
<keyword evidence="6 7" id="KW-0961">Cell wall biogenesis/degradation</keyword>
<comment type="subcellular location">
    <subcellularLocation>
        <location evidence="7 8">Cytoplasm</location>
    </subcellularLocation>
</comment>
<dbReference type="SUPFAM" id="SSF53623">
    <property type="entry name" value="MurD-like peptide ligases, catalytic domain"/>
    <property type="match status" value="1"/>
</dbReference>
<dbReference type="Pfam" id="PF02875">
    <property type="entry name" value="Mur_ligase_C"/>
    <property type="match status" value="1"/>
</dbReference>
<evidence type="ECO:0000259" key="11">
    <source>
        <dbReference type="Pfam" id="PF08245"/>
    </source>
</evidence>
<reference evidence="12 13" key="1">
    <citation type="submission" date="2024-02" db="EMBL/GenBank/DDBJ databases">
        <title>Winogradskyella poriferorum JCM 12885.</title>
        <authorList>
            <person name="Zhang D.-F."/>
            <person name="Fu Z.-Y."/>
        </authorList>
    </citation>
    <scope>NUCLEOTIDE SEQUENCE [LARGE SCALE GENOMIC DNA]</scope>
    <source>
        <strain evidence="12 13">JCM 12885</strain>
    </source>
</reference>
<dbReference type="Gene3D" id="3.40.1390.10">
    <property type="entry name" value="MurE/MurF, N-terminal domain"/>
    <property type="match status" value="1"/>
</dbReference>
<dbReference type="Gene3D" id="3.90.190.20">
    <property type="entry name" value="Mur ligase, C-terminal domain"/>
    <property type="match status" value="1"/>
</dbReference>
<dbReference type="RefSeq" id="WP_331808433.1">
    <property type="nucleotide sequence ID" value="NZ_JAZHOU010000001.1"/>
</dbReference>
<feature type="binding site" evidence="7">
    <location>
        <position position="187"/>
    </location>
    <ligand>
        <name>UDP-N-acetyl-alpha-D-muramoyl-L-alanyl-D-glutamate</name>
        <dbReference type="ChEBI" id="CHEBI:83900"/>
    </ligand>
</feature>
<proteinExistence type="inferred from homology"/>
<evidence type="ECO:0000259" key="10">
    <source>
        <dbReference type="Pfam" id="PF02875"/>
    </source>
</evidence>
<evidence type="ECO:0000256" key="7">
    <source>
        <dbReference type="HAMAP-Rule" id="MF_00208"/>
    </source>
</evidence>
<keyword evidence="2 7" id="KW-0132">Cell division</keyword>
<dbReference type="InterPro" id="IPR005761">
    <property type="entry name" value="UDP-N-AcMur-Glu-dNH2Pim_ligase"/>
</dbReference>
<dbReference type="GO" id="GO:0008765">
    <property type="term" value="F:UDP-N-acetylmuramoylalanyl-D-glutamate-2,6-diaminopimelate ligase activity"/>
    <property type="evidence" value="ECO:0007669"/>
    <property type="project" value="UniProtKB-EC"/>
</dbReference>
<comment type="similarity">
    <text evidence="1 7">Belongs to the MurCDEF family. MurE subfamily.</text>
</comment>
<keyword evidence="7" id="KW-0067">ATP-binding</keyword>
<evidence type="ECO:0000256" key="5">
    <source>
        <dbReference type="ARBA" id="ARBA00023306"/>
    </source>
</evidence>